<sequence length="128" mass="12892">MADLTTPADPPVDHERAPRDARGIMLGDRFMCVCCTASMLAGGFWPPTARFAAVPVASVCSACGRCTFDAPGGDDGADKPDASRSDLSTDAPPLRAVASGDGEDPGGGGGGGGRPLAAPSRGYMCVFM</sequence>
<feature type="compositionally biased region" description="Gly residues" evidence="1">
    <location>
        <begin position="105"/>
        <end position="114"/>
    </location>
</feature>
<dbReference type="EMBL" id="KC977571">
    <property type="protein sequence ID" value="AGO83609.1"/>
    <property type="molecule type" value="Genomic_DNA"/>
</dbReference>
<evidence type="ECO:0000313" key="2">
    <source>
        <dbReference type="EMBL" id="AGO83609.1"/>
    </source>
</evidence>
<keyword evidence="3" id="KW-1185">Reference proteome</keyword>
<gene>
    <name evidence="2" type="ORF">psal_cds_143</name>
</gene>
<reference evidence="2 3" key="1">
    <citation type="journal article" date="2013" name="Science">
        <title>Pandoraviruses: amoeba viruses with genomes up to 2.5 Mb reaching that of parasitic eukaryotes.</title>
        <authorList>
            <person name="Philippe N."/>
            <person name="Legendre M."/>
            <person name="Doutre G."/>
            <person name="Coute Y."/>
            <person name="Poirot O."/>
            <person name="Lescot M."/>
            <person name="Arslan D."/>
            <person name="Seltzer V."/>
            <person name="Bertaux L."/>
            <person name="Bruley C."/>
            <person name="Garin J."/>
            <person name="Claverie J.M."/>
            <person name="Abergel C."/>
        </authorList>
    </citation>
    <scope>NUCLEOTIDE SEQUENCE [LARGE SCALE GENOMIC DNA]</scope>
</reference>
<evidence type="ECO:0000313" key="3">
    <source>
        <dbReference type="Proteomes" id="UP000204584"/>
    </source>
</evidence>
<feature type="region of interest" description="Disordered" evidence="1">
    <location>
        <begin position="73"/>
        <end position="121"/>
    </location>
</feature>
<feature type="region of interest" description="Disordered" evidence="1">
    <location>
        <begin position="1"/>
        <end position="20"/>
    </location>
</feature>
<dbReference type="KEGG" id="vg:16605396"/>
<dbReference type="RefSeq" id="YP_008436671.1">
    <property type="nucleotide sequence ID" value="NC_022098.1"/>
</dbReference>
<organism evidence="2 3">
    <name type="scientific">Pandoravirus salinus</name>
    <dbReference type="NCBI Taxonomy" id="1349410"/>
    <lineage>
        <taxon>Viruses</taxon>
        <taxon>Pandoravirus</taxon>
    </lineage>
</organism>
<proteinExistence type="predicted"/>
<dbReference type="GeneID" id="16605396"/>
<evidence type="ECO:0000256" key="1">
    <source>
        <dbReference type="SAM" id="MobiDB-lite"/>
    </source>
</evidence>
<name>S4VT33_9VIRU</name>
<feature type="compositionally biased region" description="Basic and acidic residues" evidence="1">
    <location>
        <begin position="11"/>
        <end position="20"/>
    </location>
</feature>
<dbReference type="Proteomes" id="UP000204584">
    <property type="component" value="Segment"/>
</dbReference>
<protein>
    <submittedName>
        <fullName evidence="2">Uncharacterized protein</fullName>
    </submittedName>
</protein>
<accession>S4VT33</accession>